<feature type="compositionally biased region" description="Polar residues" evidence="1">
    <location>
        <begin position="38"/>
        <end position="52"/>
    </location>
</feature>
<feature type="region of interest" description="Disordered" evidence="1">
    <location>
        <begin position="38"/>
        <end position="97"/>
    </location>
</feature>
<accession>A0A6P7GMD1</accession>
<dbReference type="AlphaFoldDB" id="A0A6P7GMD1"/>
<name>A0A6P7GMD1_DIAVI</name>
<evidence type="ECO:0000256" key="1">
    <source>
        <dbReference type="SAM" id="MobiDB-lite"/>
    </source>
</evidence>
<feature type="compositionally biased region" description="Basic residues" evidence="1">
    <location>
        <begin position="58"/>
        <end position="68"/>
    </location>
</feature>
<gene>
    <name evidence="2" type="primary">LOC114344149</name>
</gene>
<reference evidence="2" key="1">
    <citation type="submission" date="2025-08" db="UniProtKB">
        <authorList>
            <consortium name="RefSeq"/>
        </authorList>
    </citation>
    <scope>IDENTIFICATION</scope>
    <source>
        <tissue evidence="2">Whole insect</tissue>
    </source>
</reference>
<dbReference type="RefSeq" id="XP_028150799.1">
    <property type="nucleotide sequence ID" value="XM_028294998.1"/>
</dbReference>
<protein>
    <submittedName>
        <fullName evidence="2">Uncharacterized protein LOC114344149</fullName>
    </submittedName>
</protein>
<feature type="non-terminal residue" evidence="2">
    <location>
        <position position="141"/>
    </location>
</feature>
<proteinExistence type="predicted"/>
<evidence type="ECO:0000313" key="2">
    <source>
        <dbReference type="RefSeq" id="XP_028150799.1"/>
    </source>
</evidence>
<organism evidence="2">
    <name type="scientific">Diabrotica virgifera virgifera</name>
    <name type="common">western corn rootworm</name>
    <dbReference type="NCBI Taxonomy" id="50390"/>
    <lineage>
        <taxon>Eukaryota</taxon>
        <taxon>Metazoa</taxon>
        <taxon>Ecdysozoa</taxon>
        <taxon>Arthropoda</taxon>
        <taxon>Hexapoda</taxon>
        <taxon>Insecta</taxon>
        <taxon>Pterygota</taxon>
        <taxon>Neoptera</taxon>
        <taxon>Endopterygota</taxon>
        <taxon>Coleoptera</taxon>
        <taxon>Polyphaga</taxon>
        <taxon>Cucujiformia</taxon>
        <taxon>Chrysomeloidea</taxon>
        <taxon>Chrysomelidae</taxon>
        <taxon>Galerucinae</taxon>
        <taxon>Diabroticina</taxon>
        <taxon>Diabroticites</taxon>
        <taxon>Diabrotica</taxon>
    </lineage>
</organism>
<sequence length="141" mass="16419">MSEKNITFKEAETLEKNPTYSKIVLNNRYDLLNNQENFPSLQHNEDSNSSAKNWVPKPVHHFPKKRKANSPIEVKNAPTFTPKAITRPSTSKTILPNPYRDEFQQYKEKLQLGILAKIPKIFENIFKQFEMTIATKSLKTR</sequence>
<dbReference type="InParanoid" id="A0A6P7GMD1"/>